<keyword evidence="1" id="KW-0378">Hydrolase</keyword>
<accession>A0A0P9DUY5</accession>
<dbReference type="PANTHER" id="PTHR43056:SF10">
    <property type="entry name" value="COCE_NOND FAMILY, PUTATIVE (AFU_ORTHOLOGUE AFUA_7G00600)-RELATED"/>
    <property type="match status" value="1"/>
</dbReference>
<gene>
    <name evidence="3" type="ORF">SE17_06905</name>
</gene>
<name>A0A0P9DUY5_9CHLR</name>
<evidence type="ECO:0000256" key="1">
    <source>
        <dbReference type="ARBA" id="ARBA00022801"/>
    </source>
</evidence>
<evidence type="ECO:0000259" key="2">
    <source>
        <dbReference type="SMART" id="SM00939"/>
    </source>
</evidence>
<dbReference type="Proteomes" id="UP000050509">
    <property type="component" value="Unassembled WGS sequence"/>
</dbReference>
<evidence type="ECO:0000313" key="4">
    <source>
        <dbReference type="Proteomes" id="UP000050509"/>
    </source>
</evidence>
<dbReference type="SUPFAM" id="SSF49785">
    <property type="entry name" value="Galactose-binding domain-like"/>
    <property type="match status" value="1"/>
</dbReference>
<dbReference type="Gene3D" id="2.60.120.260">
    <property type="entry name" value="Galactose-binding domain-like"/>
    <property type="match status" value="1"/>
</dbReference>
<dbReference type="InterPro" id="IPR029058">
    <property type="entry name" value="AB_hydrolase_fold"/>
</dbReference>
<dbReference type="Gene3D" id="3.40.50.1820">
    <property type="entry name" value="alpha/beta hydrolase"/>
    <property type="match status" value="1"/>
</dbReference>
<protein>
    <recommendedName>
        <fullName evidence="2">Xaa-Pro dipeptidyl-peptidase C-terminal domain-containing protein</fullName>
    </recommendedName>
</protein>
<dbReference type="InterPro" id="IPR013736">
    <property type="entry name" value="Xaa-Pro_dipept_C"/>
</dbReference>
<organism evidence="3 4">
    <name type="scientific">Kouleothrix aurantiaca</name>
    <dbReference type="NCBI Taxonomy" id="186479"/>
    <lineage>
        <taxon>Bacteria</taxon>
        <taxon>Bacillati</taxon>
        <taxon>Chloroflexota</taxon>
        <taxon>Chloroflexia</taxon>
        <taxon>Chloroflexales</taxon>
        <taxon>Roseiflexineae</taxon>
        <taxon>Roseiflexaceae</taxon>
        <taxon>Kouleothrix</taxon>
    </lineage>
</organism>
<dbReference type="AlphaFoldDB" id="A0A0P9DUY5"/>
<dbReference type="InterPro" id="IPR005674">
    <property type="entry name" value="CocE/Ser_esterase"/>
</dbReference>
<dbReference type="Pfam" id="PF02129">
    <property type="entry name" value="Peptidase_S15"/>
    <property type="match status" value="1"/>
</dbReference>
<dbReference type="EMBL" id="LJCR01000152">
    <property type="protein sequence ID" value="KPV53908.1"/>
    <property type="molecule type" value="Genomic_DNA"/>
</dbReference>
<dbReference type="InterPro" id="IPR000383">
    <property type="entry name" value="Xaa-Pro-like_dom"/>
</dbReference>
<feature type="domain" description="Xaa-Pro dipeptidyl-peptidase C-terminal" evidence="2">
    <location>
        <begin position="326"/>
        <end position="568"/>
    </location>
</feature>
<dbReference type="Pfam" id="PF08530">
    <property type="entry name" value="PepX_C"/>
    <property type="match status" value="1"/>
</dbReference>
<dbReference type="PANTHER" id="PTHR43056">
    <property type="entry name" value="PEPTIDASE S9 PROLYL OLIGOPEPTIDASE"/>
    <property type="match status" value="1"/>
</dbReference>
<dbReference type="SUPFAM" id="SSF53474">
    <property type="entry name" value="alpha/beta-Hydrolases"/>
    <property type="match status" value="1"/>
</dbReference>
<comment type="caution">
    <text evidence="3">The sequence shown here is derived from an EMBL/GenBank/DDBJ whole genome shotgun (WGS) entry which is preliminary data.</text>
</comment>
<dbReference type="PATRIC" id="fig|186479.3.peg.2091"/>
<dbReference type="GO" id="GO:0008239">
    <property type="term" value="F:dipeptidyl-peptidase activity"/>
    <property type="evidence" value="ECO:0007669"/>
    <property type="project" value="InterPro"/>
</dbReference>
<dbReference type="InterPro" id="IPR050585">
    <property type="entry name" value="Xaa-Pro_dipeptidyl-ppase/CocE"/>
</dbReference>
<dbReference type="SMART" id="SM00939">
    <property type="entry name" value="PepX_C"/>
    <property type="match status" value="1"/>
</dbReference>
<sequence>MSDQISVEFDVPAAMRDGVELRANIFRPAGGGPYPVALVRTPYGKDFSSVLPVGDALRLARAGYIVVVQDVRGRFRSGGAWAVFENEASDGYDSVEWAARLPGSTGAVGMYGLSYLGFTQWMAAQSAPPSLRAIVPALTWWDARDGTVGRGGALELGLQAYWQLNALALDVAVRRTAGQPPAELMRALAGVVNEIDGLRGEGYGALPLGEFAPLARAGMLGDLQAALANAENPGYFAPYSIRAGYARGQVPALVVGGWYDIFTGGSLQSFAALRGAGSTPAARQSKLVMGPWSHVNYSNAVGDLDFGFRAQMALMNLQSDLTGLTVRWFDHWLKGIDNGIAAEPPVRLFVMGANSWRDEAEWPLARAEATPFYLRAGGVLSAEPPDDELPDPFVYDPADPTPTLGGNLLMHALYGPGPRDQRPVEARADVLSYTTPPLDRDTEVTGPLVAKLWAASDAPDTDFVVRLVDVHPDGFAQNLADGIVRARYRNGPHAEPLEPGQPTELTIDLWATANVFKAGHCIRVDIASASFPRWDRNLNTGEDPASATAMRPAQQHILHDAAHPSHILLPIVPRSDD</sequence>
<reference evidence="3 4" key="1">
    <citation type="submission" date="2015-09" db="EMBL/GenBank/DDBJ databases">
        <title>Draft genome sequence of Kouleothrix aurantiaca JCM 19913.</title>
        <authorList>
            <person name="Hemp J."/>
        </authorList>
    </citation>
    <scope>NUCLEOTIDE SEQUENCE [LARGE SCALE GENOMIC DNA]</scope>
    <source>
        <strain evidence="3 4">COM-B</strain>
    </source>
</reference>
<dbReference type="NCBIfam" id="TIGR00976">
    <property type="entry name" value="CocE_NonD"/>
    <property type="match status" value="1"/>
</dbReference>
<dbReference type="InterPro" id="IPR008979">
    <property type="entry name" value="Galactose-bd-like_sf"/>
</dbReference>
<proteinExistence type="predicted"/>
<dbReference type="Gene3D" id="1.10.3020.10">
    <property type="entry name" value="alpha-amino acid ester hydrolase ( Helical cap domain)"/>
    <property type="match status" value="1"/>
</dbReference>
<keyword evidence="4" id="KW-1185">Reference proteome</keyword>
<evidence type="ECO:0000313" key="3">
    <source>
        <dbReference type="EMBL" id="KPV53908.1"/>
    </source>
</evidence>